<evidence type="ECO:0000313" key="2">
    <source>
        <dbReference type="EMBL" id="GMN22538.1"/>
    </source>
</evidence>
<gene>
    <name evidence="2" type="ORF">TIFTF001_043533</name>
</gene>
<evidence type="ECO:0000256" key="1">
    <source>
        <dbReference type="SAM" id="MobiDB-lite"/>
    </source>
</evidence>
<feature type="compositionally biased region" description="Acidic residues" evidence="1">
    <location>
        <begin position="395"/>
        <end position="412"/>
    </location>
</feature>
<keyword evidence="3" id="KW-1185">Reference proteome</keyword>
<dbReference type="Proteomes" id="UP001187192">
    <property type="component" value="Unassembled WGS sequence"/>
</dbReference>
<protein>
    <submittedName>
        <fullName evidence="2">Uncharacterized protein</fullName>
    </submittedName>
</protein>
<sequence>MSYRGEHITKGGSLLLYPDSEQHYIGHSGRGLCDARIRCMICQVYGMFTKSYDKNKVKNEMMKRKYDGKQACPCRTDPCQVELDYGLSWKWTGCPNHSIVARPVSNLRALVDAKWWSVTGRAVKCGNDSRYAFCPFIFDDMDPDRVDDDRDVVTSFYESHPLLFDGTRRTVSLAAWLYDMELIFQICHIEARLQVSLASRCLVADARLRWMTLGEGAMPSRTWAHFRTIVIARFGPVPDKGAGMPYRDHEIYRDMHHTRYLSYVADWHAYPQESMDHYCRRFHEAMLPHIPQDIDSPEMQALLILRNGLPPQIRQFVPAPMPGMTVGHMIDDIMEAEIVAPMMQADAFADDHQAPVDDAGLGEPQYEVGPILPEDPIPAVLLQEAPAQEAKVEMDADDQDAEVEMDADDQDAADFIAAPEDQPEDLPVIDISSDDEED</sequence>
<evidence type="ECO:0000313" key="3">
    <source>
        <dbReference type="Proteomes" id="UP001187192"/>
    </source>
</evidence>
<name>A0AA88CIU9_FICCA</name>
<dbReference type="AlphaFoldDB" id="A0AA88CIU9"/>
<proteinExistence type="predicted"/>
<comment type="caution">
    <text evidence="2">The sequence shown here is derived from an EMBL/GenBank/DDBJ whole genome shotgun (WGS) entry which is preliminary data.</text>
</comment>
<organism evidence="2 3">
    <name type="scientific">Ficus carica</name>
    <name type="common">Common fig</name>
    <dbReference type="NCBI Taxonomy" id="3494"/>
    <lineage>
        <taxon>Eukaryota</taxon>
        <taxon>Viridiplantae</taxon>
        <taxon>Streptophyta</taxon>
        <taxon>Embryophyta</taxon>
        <taxon>Tracheophyta</taxon>
        <taxon>Spermatophyta</taxon>
        <taxon>Magnoliopsida</taxon>
        <taxon>eudicotyledons</taxon>
        <taxon>Gunneridae</taxon>
        <taxon>Pentapetalae</taxon>
        <taxon>rosids</taxon>
        <taxon>fabids</taxon>
        <taxon>Rosales</taxon>
        <taxon>Moraceae</taxon>
        <taxon>Ficeae</taxon>
        <taxon>Ficus</taxon>
    </lineage>
</organism>
<accession>A0AA88CIU9</accession>
<feature type="region of interest" description="Disordered" evidence="1">
    <location>
        <begin position="388"/>
        <end position="438"/>
    </location>
</feature>
<dbReference type="EMBL" id="BTGU01002839">
    <property type="protein sequence ID" value="GMN22538.1"/>
    <property type="molecule type" value="Genomic_DNA"/>
</dbReference>
<reference evidence="2" key="1">
    <citation type="submission" date="2023-07" db="EMBL/GenBank/DDBJ databases">
        <title>draft genome sequence of fig (Ficus carica).</title>
        <authorList>
            <person name="Takahashi T."/>
            <person name="Nishimura K."/>
        </authorList>
    </citation>
    <scope>NUCLEOTIDE SEQUENCE</scope>
</reference>